<accession>A0ABR1YTQ8</accession>
<sequence length="136" mass="15323">MRSWILLVTASSLSLPQVLLRMFHVCMRQVAIDEIKLVSLTSVPSLRLGWWMRCDLWVARSRMSRTAGLSSRSDRTCPSVRSGVHVIWCPFAEMGMVVEMVDGGVRAYFLSVDEVGGVWTGEFRDVMVEVCLTVPK</sequence>
<dbReference type="EMBL" id="JBBWRZ010000004">
    <property type="protein sequence ID" value="KAK8238361.1"/>
    <property type="molecule type" value="Genomic_DNA"/>
</dbReference>
<feature type="chain" id="PRO_5047246838" description="Secreted protein" evidence="1">
    <location>
        <begin position="21"/>
        <end position="136"/>
    </location>
</feature>
<protein>
    <recommendedName>
        <fullName evidence="4">Secreted protein</fullName>
    </recommendedName>
</protein>
<evidence type="ECO:0000313" key="3">
    <source>
        <dbReference type="Proteomes" id="UP001492380"/>
    </source>
</evidence>
<gene>
    <name evidence="2" type="ORF">HDK90DRAFT_483049</name>
</gene>
<evidence type="ECO:0008006" key="4">
    <source>
        <dbReference type="Google" id="ProtNLM"/>
    </source>
</evidence>
<keyword evidence="1" id="KW-0732">Signal</keyword>
<feature type="signal peptide" evidence="1">
    <location>
        <begin position="1"/>
        <end position="20"/>
    </location>
</feature>
<proteinExistence type="predicted"/>
<name>A0ABR1YTQ8_9PEZI</name>
<evidence type="ECO:0000256" key="1">
    <source>
        <dbReference type="SAM" id="SignalP"/>
    </source>
</evidence>
<evidence type="ECO:0000313" key="2">
    <source>
        <dbReference type="EMBL" id="KAK8238361.1"/>
    </source>
</evidence>
<dbReference type="Proteomes" id="UP001492380">
    <property type="component" value="Unassembled WGS sequence"/>
</dbReference>
<reference evidence="2 3" key="1">
    <citation type="submission" date="2024-04" db="EMBL/GenBank/DDBJ databases">
        <title>Phyllosticta paracitricarpa is synonymous to the EU quarantine fungus P. citricarpa based on phylogenomic analyses.</title>
        <authorList>
            <consortium name="Lawrence Berkeley National Laboratory"/>
            <person name="Van Ingen-Buijs V.A."/>
            <person name="Van Westerhoven A.C."/>
            <person name="Haridas S."/>
            <person name="Skiadas P."/>
            <person name="Martin F."/>
            <person name="Groenewald J.Z."/>
            <person name="Crous P.W."/>
            <person name="Seidl M.F."/>
        </authorList>
    </citation>
    <scope>NUCLEOTIDE SEQUENCE [LARGE SCALE GENOMIC DNA]</scope>
    <source>
        <strain evidence="2 3">CBS 123374</strain>
    </source>
</reference>
<comment type="caution">
    <text evidence="2">The sequence shown here is derived from an EMBL/GenBank/DDBJ whole genome shotgun (WGS) entry which is preliminary data.</text>
</comment>
<organism evidence="2 3">
    <name type="scientific">Phyllosticta capitalensis</name>
    <dbReference type="NCBI Taxonomy" id="121624"/>
    <lineage>
        <taxon>Eukaryota</taxon>
        <taxon>Fungi</taxon>
        <taxon>Dikarya</taxon>
        <taxon>Ascomycota</taxon>
        <taxon>Pezizomycotina</taxon>
        <taxon>Dothideomycetes</taxon>
        <taxon>Dothideomycetes incertae sedis</taxon>
        <taxon>Botryosphaeriales</taxon>
        <taxon>Phyllostictaceae</taxon>
        <taxon>Phyllosticta</taxon>
    </lineage>
</organism>
<keyword evidence="3" id="KW-1185">Reference proteome</keyword>